<accession>A0A518CTH8</accession>
<dbReference type="RefSeq" id="WP_144998828.1">
    <property type="nucleotide sequence ID" value="NZ_CP036281.1"/>
</dbReference>
<name>A0A518CTH8_9PLAN</name>
<keyword evidence="1" id="KW-0472">Membrane</keyword>
<dbReference type="KEGG" id="plon:Pla110_43000"/>
<dbReference type="AlphaFoldDB" id="A0A518CTH8"/>
<protein>
    <submittedName>
        <fullName evidence="2">Uncharacterized protein</fullName>
    </submittedName>
</protein>
<gene>
    <name evidence="2" type="ORF">Pla110_43000</name>
</gene>
<sequence length="115" mass="13080">MQKYKTGILFSLVIVFLIVVCIRLMWQVTILSVENAFVQDFVYILYLTEDQVIDGELTAEKAAAFVESYYPVGSKLRPNTVPAKVVETIRSRVLERINRLGQDNVTGEEHKTEGL</sequence>
<organism evidence="2 3">
    <name type="scientific">Polystyrenella longa</name>
    <dbReference type="NCBI Taxonomy" id="2528007"/>
    <lineage>
        <taxon>Bacteria</taxon>
        <taxon>Pseudomonadati</taxon>
        <taxon>Planctomycetota</taxon>
        <taxon>Planctomycetia</taxon>
        <taxon>Planctomycetales</taxon>
        <taxon>Planctomycetaceae</taxon>
        <taxon>Polystyrenella</taxon>
    </lineage>
</organism>
<evidence type="ECO:0000256" key="1">
    <source>
        <dbReference type="SAM" id="Phobius"/>
    </source>
</evidence>
<reference evidence="2 3" key="1">
    <citation type="submission" date="2019-02" db="EMBL/GenBank/DDBJ databases">
        <title>Deep-cultivation of Planctomycetes and their phenomic and genomic characterization uncovers novel biology.</title>
        <authorList>
            <person name="Wiegand S."/>
            <person name="Jogler M."/>
            <person name="Boedeker C."/>
            <person name="Pinto D."/>
            <person name="Vollmers J."/>
            <person name="Rivas-Marin E."/>
            <person name="Kohn T."/>
            <person name="Peeters S.H."/>
            <person name="Heuer A."/>
            <person name="Rast P."/>
            <person name="Oberbeckmann S."/>
            <person name="Bunk B."/>
            <person name="Jeske O."/>
            <person name="Meyerdierks A."/>
            <person name="Storesund J.E."/>
            <person name="Kallscheuer N."/>
            <person name="Luecker S."/>
            <person name="Lage O.M."/>
            <person name="Pohl T."/>
            <person name="Merkel B.J."/>
            <person name="Hornburger P."/>
            <person name="Mueller R.-W."/>
            <person name="Bruemmer F."/>
            <person name="Labrenz M."/>
            <person name="Spormann A.M."/>
            <person name="Op den Camp H."/>
            <person name="Overmann J."/>
            <person name="Amann R."/>
            <person name="Jetten M.S.M."/>
            <person name="Mascher T."/>
            <person name="Medema M.H."/>
            <person name="Devos D.P."/>
            <person name="Kaster A.-K."/>
            <person name="Ovreas L."/>
            <person name="Rohde M."/>
            <person name="Galperin M.Y."/>
            <person name="Jogler C."/>
        </authorList>
    </citation>
    <scope>NUCLEOTIDE SEQUENCE [LARGE SCALE GENOMIC DNA]</scope>
    <source>
        <strain evidence="2 3">Pla110</strain>
    </source>
</reference>
<dbReference type="EMBL" id="CP036281">
    <property type="protein sequence ID" value="QDU82542.1"/>
    <property type="molecule type" value="Genomic_DNA"/>
</dbReference>
<keyword evidence="1" id="KW-0812">Transmembrane</keyword>
<proteinExistence type="predicted"/>
<keyword evidence="1" id="KW-1133">Transmembrane helix</keyword>
<evidence type="ECO:0000313" key="2">
    <source>
        <dbReference type="EMBL" id="QDU82542.1"/>
    </source>
</evidence>
<keyword evidence="3" id="KW-1185">Reference proteome</keyword>
<evidence type="ECO:0000313" key="3">
    <source>
        <dbReference type="Proteomes" id="UP000317178"/>
    </source>
</evidence>
<feature type="transmembrane region" description="Helical" evidence="1">
    <location>
        <begin position="7"/>
        <end position="26"/>
    </location>
</feature>
<dbReference type="Proteomes" id="UP000317178">
    <property type="component" value="Chromosome"/>
</dbReference>